<dbReference type="InterPro" id="IPR036291">
    <property type="entry name" value="NAD(P)-bd_dom_sf"/>
</dbReference>
<feature type="binding site" evidence="5 6">
    <location>
        <position position="55"/>
    </location>
    <ligand>
        <name>substrate</name>
    </ligand>
</feature>
<dbReference type="Proteomes" id="UP000190637">
    <property type="component" value="Unassembled WGS sequence"/>
</dbReference>
<dbReference type="HAMAP" id="MF_00563">
    <property type="entry name" value="AdoHcyase"/>
    <property type="match status" value="1"/>
</dbReference>
<feature type="binding site" evidence="5">
    <location>
        <position position="236"/>
    </location>
    <ligand>
        <name>NAD(+)</name>
        <dbReference type="ChEBI" id="CHEBI:57540"/>
    </ligand>
</feature>
<keyword evidence="12" id="KW-1185">Reference proteome</keyword>
<keyword evidence="2 5" id="KW-0554">One-carbon metabolism</keyword>
<dbReference type="Pfam" id="PF00670">
    <property type="entry name" value="AdoHcyase_NAD"/>
    <property type="match status" value="1"/>
</dbReference>
<dbReference type="SUPFAM" id="SSF51735">
    <property type="entry name" value="NAD(P)-binding Rossmann-fold domains"/>
    <property type="match status" value="1"/>
</dbReference>
<evidence type="ECO:0000256" key="8">
    <source>
        <dbReference type="RuleBase" id="RU000548"/>
    </source>
</evidence>
<dbReference type="SUPFAM" id="SSF52283">
    <property type="entry name" value="Formate/glycerate dehydrogenase catalytic domain-like"/>
    <property type="match status" value="1"/>
</dbReference>
<keyword evidence="3 5" id="KW-0378">Hydrolase</keyword>
<dbReference type="EMBL" id="FUWS01000005">
    <property type="protein sequence ID" value="SKA04200.1"/>
    <property type="molecule type" value="Genomic_DNA"/>
</dbReference>
<dbReference type="Pfam" id="PF05221">
    <property type="entry name" value="AdoHcyase"/>
    <property type="match status" value="1"/>
</dbReference>
<keyword evidence="4 5" id="KW-0520">NAD</keyword>
<evidence type="ECO:0000313" key="12">
    <source>
        <dbReference type="Proteomes" id="UP000190637"/>
    </source>
</evidence>
<evidence type="ECO:0000256" key="7">
    <source>
        <dbReference type="PIRSR" id="PIRSR001109-2"/>
    </source>
</evidence>
<comment type="similarity">
    <text evidence="1 5 9">Belongs to the adenosylhomocysteinase family.</text>
</comment>
<protein>
    <recommendedName>
        <fullName evidence="5">Adenosylhomocysteinase</fullName>
        <ecNumber evidence="5">3.13.2.1</ecNumber>
    </recommendedName>
    <alternativeName>
        <fullName evidence="5">S-adenosyl-L-homocysteine hydrolase</fullName>
        <shortName evidence="5">AdoHcyase</shortName>
    </alternativeName>
</protein>
<evidence type="ECO:0000256" key="5">
    <source>
        <dbReference type="HAMAP-Rule" id="MF_00563"/>
    </source>
</evidence>
<keyword evidence="5" id="KW-0963">Cytoplasm</keyword>
<dbReference type="STRING" id="1122192.SAMN02745673_02285"/>
<comment type="caution">
    <text evidence="5">Lacks conserved residue(s) required for the propagation of feature annotation.</text>
</comment>
<dbReference type="GO" id="GO:0004013">
    <property type="term" value="F:adenosylhomocysteinase activity"/>
    <property type="evidence" value="ECO:0007669"/>
    <property type="project" value="UniProtKB-UniRule"/>
</dbReference>
<dbReference type="PROSITE" id="PS00738">
    <property type="entry name" value="ADOHCYASE_1"/>
    <property type="match status" value="1"/>
</dbReference>
<dbReference type="NCBIfam" id="TIGR00936">
    <property type="entry name" value="ahcY"/>
    <property type="match status" value="1"/>
</dbReference>
<evidence type="ECO:0000256" key="2">
    <source>
        <dbReference type="ARBA" id="ARBA00022563"/>
    </source>
</evidence>
<comment type="pathway">
    <text evidence="5 8">Amino-acid biosynthesis; L-homocysteine biosynthesis; L-homocysteine from S-adenosyl-L-homocysteine: step 1/1.</text>
</comment>
<evidence type="ECO:0000256" key="1">
    <source>
        <dbReference type="ARBA" id="ARBA00007122"/>
    </source>
</evidence>
<dbReference type="InterPro" id="IPR042172">
    <property type="entry name" value="Adenosylhomocyst_ase-like_sf"/>
</dbReference>
<dbReference type="FunFam" id="3.40.50.720:FF:000004">
    <property type="entry name" value="Adenosylhomocysteinase"/>
    <property type="match status" value="1"/>
</dbReference>
<dbReference type="InterPro" id="IPR015878">
    <property type="entry name" value="Ado_hCys_hydrolase_NAD-bd"/>
</dbReference>
<dbReference type="Gene3D" id="3.40.50.1480">
    <property type="entry name" value="Adenosylhomocysteinase-like"/>
    <property type="match status" value="1"/>
</dbReference>
<feature type="binding site" evidence="7">
    <location>
        <position position="399"/>
    </location>
    <ligand>
        <name>NAD(+)</name>
        <dbReference type="ChEBI" id="CHEBI:57540"/>
    </ligand>
</feature>
<feature type="domain" description="S-adenosyl-L-homocysteine hydrolase NAD binding" evidence="10">
    <location>
        <begin position="236"/>
        <end position="398"/>
    </location>
</feature>
<dbReference type="PANTHER" id="PTHR23420">
    <property type="entry name" value="ADENOSYLHOMOCYSTEINASE"/>
    <property type="match status" value="1"/>
</dbReference>
<dbReference type="NCBIfam" id="NF004005">
    <property type="entry name" value="PRK05476.2-3"/>
    <property type="match status" value="1"/>
</dbReference>
<name>A0A1T4QK82_9ACTN</name>
<feature type="binding site" evidence="5 7">
    <location>
        <position position="288"/>
    </location>
    <ligand>
        <name>NAD(+)</name>
        <dbReference type="ChEBI" id="CHEBI:57540"/>
    </ligand>
</feature>
<dbReference type="GO" id="GO:0005829">
    <property type="term" value="C:cytosol"/>
    <property type="evidence" value="ECO:0007669"/>
    <property type="project" value="TreeGrafter"/>
</dbReference>
<dbReference type="GO" id="GO:0033353">
    <property type="term" value="P:S-adenosylmethionine cycle"/>
    <property type="evidence" value="ECO:0007669"/>
    <property type="project" value="TreeGrafter"/>
</dbReference>
<dbReference type="CDD" id="cd00401">
    <property type="entry name" value="SAHH"/>
    <property type="match status" value="1"/>
</dbReference>
<feature type="binding site" evidence="5 6">
    <location>
        <position position="231"/>
    </location>
    <ligand>
        <name>substrate</name>
    </ligand>
</feature>
<evidence type="ECO:0000256" key="9">
    <source>
        <dbReference type="RuleBase" id="RU004166"/>
    </source>
</evidence>
<dbReference type="AlphaFoldDB" id="A0A1T4QK82"/>
<gene>
    <name evidence="5" type="primary">ahcY</name>
    <name evidence="11" type="ORF">SAMN02745673_02285</name>
</gene>
<dbReference type="PIRSF" id="PIRSF001109">
    <property type="entry name" value="Ad_hcy_hydrolase"/>
    <property type="match status" value="1"/>
</dbReference>
<evidence type="ECO:0000256" key="6">
    <source>
        <dbReference type="PIRSR" id="PIRSR001109-1"/>
    </source>
</evidence>
<reference evidence="11 12" key="1">
    <citation type="submission" date="2017-02" db="EMBL/GenBank/DDBJ databases">
        <authorList>
            <person name="Peterson S.W."/>
        </authorList>
    </citation>
    <scope>NUCLEOTIDE SEQUENCE [LARGE SCALE GENOMIC DNA]</scope>
    <source>
        <strain evidence="11 12">DSM 45154</strain>
    </source>
</reference>
<dbReference type="InterPro" id="IPR020082">
    <property type="entry name" value="S-Ado-L-homoCys_hydrolase_CS"/>
</dbReference>
<organism evidence="11 12">
    <name type="scientific">Marinactinospora thermotolerans DSM 45154</name>
    <dbReference type="NCBI Taxonomy" id="1122192"/>
    <lineage>
        <taxon>Bacteria</taxon>
        <taxon>Bacillati</taxon>
        <taxon>Actinomycetota</taxon>
        <taxon>Actinomycetes</taxon>
        <taxon>Streptosporangiales</taxon>
        <taxon>Nocardiopsidaceae</taxon>
        <taxon>Marinactinospora</taxon>
    </lineage>
</organism>
<dbReference type="PANTHER" id="PTHR23420:SF0">
    <property type="entry name" value="ADENOSYLHOMOCYSTEINASE"/>
    <property type="match status" value="1"/>
</dbReference>
<feature type="binding site" evidence="5 6">
    <location>
        <position position="235"/>
    </location>
    <ligand>
        <name>substrate</name>
    </ligand>
</feature>
<comment type="subcellular location">
    <subcellularLocation>
        <location evidence="5">Cytoplasm</location>
    </subcellularLocation>
</comment>
<comment type="function">
    <text evidence="5">May play a key role in the regulation of the intracellular concentration of adenosylhomocysteine.</text>
</comment>
<dbReference type="SMART" id="SM00996">
    <property type="entry name" value="AdoHcyase"/>
    <property type="match status" value="1"/>
</dbReference>
<dbReference type="UniPathway" id="UPA00314">
    <property type="reaction ID" value="UER00076"/>
</dbReference>
<comment type="catalytic activity">
    <reaction evidence="5 8">
        <text>S-adenosyl-L-homocysteine + H2O = L-homocysteine + adenosine</text>
        <dbReference type="Rhea" id="RHEA:21708"/>
        <dbReference type="ChEBI" id="CHEBI:15377"/>
        <dbReference type="ChEBI" id="CHEBI:16335"/>
        <dbReference type="ChEBI" id="CHEBI:57856"/>
        <dbReference type="ChEBI" id="CHEBI:58199"/>
        <dbReference type="EC" id="3.13.2.1"/>
    </reaction>
</comment>
<evidence type="ECO:0000256" key="3">
    <source>
        <dbReference type="ARBA" id="ARBA00022801"/>
    </source>
</evidence>
<feature type="binding site" evidence="7">
    <location>
        <begin position="267"/>
        <end position="272"/>
    </location>
    <ligand>
        <name>NAD(+)</name>
        <dbReference type="ChEBI" id="CHEBI:57540"/>
    </ligand>
</feature>
<dbReference type="SMART" id="SM00997">
    <property type="entry name" value="AdoHcyase_NAD"/>
    <property type="match status" value="1"/>
</dbReference>
<feature type="binding site" evidence="5 6">
    <location>
        <position position="139"/>
    </location>
    <ligand>
        <name>substrate</name>
    </ligand>
</feature>
<dbReference type="GO" id="GO:0071269">
    <property type="term" value="P:L-homocysteine biosynthetic process"/>
    <property type="evidence" value="ECO:0007669"/>
    <property type="project" value="UniProtKB-UniRule"/>
</dbReference>
<feature type="binding site" evidence="5 7">
    <location>
        <position position="392"/>
    </location>
    <ligand>
        <name>NAD(+)</name>
        <dbReference type="ChEBI" id="CHEBI:57540"/>
    </ligand>
</feature>
<evidence type="ECO:0000313" key="11">
    <source>
        <dbReference type="EMBL" id="SKA04200.1"/>
    </source>
</evidence>
<accession>A0A1T4QK82</accession>
<dbReference type="Gene3D" id="3.40.50.720">
    <property type="entry name" value="NAD(P)-binding Rossmann-like Domain"/>
    <property type="match status" value="1"/>
</dbReference>
<feature type="binding site" evidence="5 6">
    <location>
        <position position="201"/>
    </location>
    <ligand>
        <name>substrate</name>
    </ligand>
</feature>
<evidence type="ECO:0000256" key="4">
    <source>
        <dbReference type="ARBA" id="ARBA00023027"/>
    </source>
</evidence>
<comment type="cofactor">
    <cofactor evidence="5 7 8">
        <name>NAD(+)</name>
        <dbReference type="ChEBI" id="CHEBI:57540"/>
    </cofactor>
    <text evidence="5 7 8">Binds 1 NAD(+) per subunit.</text>
</comment>
<dbReference type="InterPro" id="IPR000043">
    <property type="entry name" value="Adenosylhomocysteinase-like"/>
</dbReference>
<evidence type="ECO:0000259" key="10">
    <source>
        <dbReference type="SMART" id="SM00997"/>
    </source>
</evidence>
<dbReference type="PROSITE" id="PS00739">
    <property type="entry name" value="ADOHCYASE_2"/>
    <property type="match status" value="1"/>
</dbReference>
<feature type="binding site" evidence="5">
    <location>
        <begin position="265"/>
        <end position="270"/>
    </location>
    <ligand>
        <name>NAD(+)</name>
        <dbReference type="ChEBI" id="CHEBI:57540"/>
    </ligand>
</feature>
<dbReference type="RefSeq" id="WP_078761609.1">
    <property type="nucleotide sequence ID" value="NZ_FUWS01000005.1"/>
</dbReference>
<dbReference type="GO" id="GO:0006730">
    <property type="term" value="P:one-carbon metabolic process"/>
    <property type="evidence" value="ECO:0007669"/>
    <property type="project" value="UniProtKB-UniRule"/>
</dbReference>
<feature type="binding site" evidence="5">
    <location>
        <position position="323"/>
    </location>
    <ligand>
        <name>NAD(+)</name>
        <dbReference type="ChEBI" id="CHEBI:57540"/>
    </ligand>
</feature>
<sequence>MAFDFKVADLSLAEFGRKEIRLAEHEMPGLMATRAEYGPSQPLKGAKIMGSLHMTVQTAVLIETLVALGAEVRWVSCNIFSTQDHAAAAVVVGPNGTPDNPQGVPVFAWKGETLEEYWWCTEQALTWPDGEGPNMILDDGGDATLLVHKGAEFEKAGAVPDPSTADSEEYAIVLGLLQRSLAADPRKWTTIASRIKGVTEETTTGVLRLYEMQREGKLLFPAINVNDSVTKSKFDNKYGIRHSLPDGIMRGTDVLIGGKVAVVCGYGDVGKGAAEALRGQGARVIVTEIDPINALQAAMDGYQVTVLEDVVETADIFITTTGNFNIITADHMARMKHQAIVGNVGHFDNEIDMAGLARIPGIEKIEIKPQVHEWRFADGHSIIVLSEGRLLNLGNATGHPSFVMSNSFTNQVIAQIELFTKPSEYPIGVYVLPKILDEKVARLHLDALGVKLTTLTKEQAAYIGVDIAGPYKSDHYRY</sequence>
<dbReference type="EC" id="3.13.2.1" evidence="5"/>
<proteinExistence type="inferred from homology"/>
<dbReference type="OrthoDB" id="9802717at2"/>
<feature type="binding site" evidence="7">
    <location>
        <position position="293"/>
    </location>
    <ligand>
        <name>NAD(+)</name>
        <dbReference type="ChEBI" id="CHEBI:57540"/>
    </ligand>
</feature>
<feature type="binding site" evidence="5 7">
    <location>
        <begin position="202"/>
        <end position="204"/>
    </location>
    <ligand>
        <name>NAD(+)</name>
        <dbReference type="ChEBI" id="CHEBI:57540"/>
    </ligand>
</feature>